<dbReference type="Gene3D" id="1.25.40.570">
    <property type="match status" value="1"/>
</dbReference>
<dbReference type="Proteomes" id="UP000285883">
    <property type="component" value="Unassembled WGS sequence"/>
</dbReference>
<dbReference type="PANTHER" id="PTHR13937:SF0">
    <property type="entry name" value="EUKARYOTIC TRANSLATION INITIATION FACTOR 3 SUBUNIT C-RELATED"/>
    <property type="match status" value="1"/>
</dbReference>
<dbReference type="InterPro" id="IPR027516">
    <property type="entry name" value="EIF3C"/>
</dbReference>
<feature type="region of interest" description="Disordered" evidence="5">
    <location>
        <begin position="1460"/>
        <end position="1526"/>
    </location>
</feature>
<feature type="transmembrane region" description="Helical" evidence="6">
    <location>
        <begin position="20"/>
        <end position="40"/>
    </location>
</feature>
<dbReference type="SUPFAM" id="SSF103473">
    <property type="entry name" value="MFS general substrate transporter"/>
    <property type="match status" value="1"/>
</dbReference>
<evidence type="ECO:0000256" key="1">
    <source>
        <dbReference type="ARBA" id="ARBA00022490"/>
    </source>
</evidence>
<dbReference type="GO" id="GO:0005852">
    <property type="term" value="C:eukaryotic translation initiation factor 3 complex"/>
    <property type="evidence" value="ECO:0007669"/>
    <property type="project" value="UniProtKB-UniRule"/>
</dbReference>
<keyword evidence="6" id="KW-0812">Transmembrane</keyword>
<dbReference type="CDD" id="cd06174">
    <property type="entry name" value="MFS"/>
    <property type="match status" value="1"/>
</dbReference>
<dbReference type="Gene3D" id="1.20.1250.20">
    <property type="entry name" value="MFS general substrate transporter like domains"/>
    <property type="match status" value="1"/>
</dbReference>
<dbReference type="PANTHER" id="PTHR13937">
    <property type="entry name" value="EUKARYOTIC TRANSLATION INITATION FACTOR 3, SUBUNIT 8 EIF3S8 -RELATED"/>
    <property type="match status" value="1"/>
</dbReference>
<dbReference type="InterPro" id="IPR008905">
    <property type="entry name" value="EIF3C_N_dom"/>
</dbReference>
<feature type="compositionally biased region" description="Acidic residues" evidence="5">
    <location>
        <begin position="758"/>
        <end position="777"/>
    </location>
</feature>
<comment type="subunit">
    <text evidence="4">Component of the eukaryotic translation initiation factor 3 (eIF-3) complex.</text>
</comment>
<feature type="compositionally biased region" description="Gly residues" evidence="5">
    <location>
        <begin position="1483"/>
        <end position="1520"/>
    </location>
</feature>
<dbReference type="Pfam" id="PF05470">
    <property type="entry name" value="eIF-3c_N"/>
    <property type="match status" value="1"/>
</dbReference>
<evidence type="ECO:0000313" key="9">
    <source>
        <dbReference type="Proteomes" id="UP000285883"/>
    </source>
</evidence>
<feature type="compositionally biased region" description="Low complexity" evidence="5">
    <location>
        <begin position="778"/>
        <end position="791"/>
    </location>
</feature>
<keyword evidence="1 4" id="KW-0963">Cytoplasm</keyword>
<evidence type="ECO:0000256" key="3">
    <source>
        <dbReference type="ARBA" id="ARBA00022917"/>
    </source>
</evidence>
<comment type="caution">
    <text evidence="8">The sequence shown here is derived from an EMBL/GenBank/DDBJ whole genome shotgun (WGS) entry which is preliminary data.</text>
</comment>
<feature type="compositionally biased region" description="Basic residues" evidence="5">
    <location>
        <begin position="814"/>
        <end position="824"/>
    </location>
</feature>
<dbReference type="GO" id="GO:0001732">
    <property type="term" value="P:formation of cytoplasmic translation initiation complex"/>
    <property type="evidence" value="ECO:0007669"/>
    <property type="project" value="UniProtKB-UniRule"/>
</dbReference>
<comment type="subcellular location">
    <subcellularLocation>
        <location evidence="4">Cytoplasm</location>
    </subcellularLocation>
</comment>
<feature type="compositionally biased region" description="Acidic residues" evidence="5">
    <location>
        <begin position="732"/>
        <end position="745"/>
    </location>
</feature>
<dbReference type="InterPro" id="IPR000717">
    <property type="entry name" value="PCI_dom"/>
</dbReference>
<evidence type="ECO:0000259" key="7">
    <source>
        <dbReference type="PROSITE" id="PS50250"/>
    </source>
</evidence>
<dbReference type="GO" id="GO:0016282">
    <property type="term" value="C:eukaryotic 43S preinitiation complex"/>
    <property type="evidence" value="ECO:0007669"/>
    <property type="project" value="UniProtKB-UniRule"/>
</dbReference>
<dbReference type="GO" id="GO:0031369">
    <property type="term" value="F:translation initiation factor binding"/>
    <property type="evidence" value="ECO:0007669"/>
    <property type="project" value="InterPro"/>
</dbReference>
<dbReference type="PROSITE" id="PS50250">
    <property type="entry name" value="PCI"/>
    <property type="match status" value="1"/>
</dbReference>
<keyword evidence="6" id="KW-1133">Transmembrane helix</keyword>
<dbReference type="Pfam" id="PF01399">
    <property type="entry name" value="PCI"/>
    <property type="match status" value="1"/>
</dbReference>
<feature type="compositionally biased region" description="Basic and acidic residues" evidence="5">
    <location>
        <begin position="1460"/>
        <end position="1482"/>
    </location>
</feature>
<keyword evidence="2 4" id="KW-0396">Initiation factor</keyword>
<sequence>MPSVSASPTRPRRIPPRRIALVLAVCASDLLLTGLVFGWAPLLLLLQEEGQYHELCEDSSSPTCVTQENRLNLIFAVASVAMNAGALPVGMLLDRVGPRVTIACAAIIEVSGLTLLALADSQQFDVFVPAYLLIAFGGCITMMASYPASFLIMRYQTAILAAISCLFDGSSVMFLVLYATHEHFGLLRRELFLGLAVVAAAMYLLLIFLWGLNEKSLHSLRKPRVEKTNVSTPQHEQLLVNGKANDTVYGSVEVEQKTPKIPHTPQLNDEAALRLVDVPISKQMKSFEFAYIVLYAAVQVLRATIYIGTANKLLENYGDREHGYLYTKVFSFVLPLGFLFVPSIDYLVETRGLSKALLFTNVLGVIYNVLVLIPNLPLQCVAFFIFTSYRAFLYAIMSAFTAKTFGLKNLGSLMGIIFSIGSVISLAEYPAVYLSNSWFGGDLTVLNSISLLSCLVLFPLTSYLRKYEHDREEKRRTEIALESGIAHDHGERETYSSLMDTPTLGHTSTTDIIVRWVAVGAFIREYHPPPLKGKGVNPPGHSSTVQYRVAMASRFWAGGSSSEEESDVSDVSDVETSQQQQQRAASRWAVQSDSDSDEEVRVVKSAKDKALENMERNCANIKNHMKINDWTQIQTEFDELSKLMDRAKKSLTGLPIFYVRTMVALEDFLLEKVKNKAEQKKMSKENSKALIRMKGKVKKTLEPIRKQIDDFRAKPVDSSEEESSESSSSESSSEESSSEESDSDSESGSGDGSKASESESEEDSDDDKSDDDDDSSADESWPSNSSSSSSSSEDDDNMPKGRARWLKQTPVVSKAKKVKGPKVVKQREARRDSEDGDAKKVAVEEELKLTPSQFDRRVKEVIAMRGKKGMDLSEQLNLLRKLANYARRLGPARQLVATMYLVGTSLFDTSSKIDRVMSARHWKLVQNDISSILTLLEKNPDFSLAPLTSEDQADIVRAGRENVTAAQKAAAAAEDAEEDLNFVDTLPQAGKKGTIKVSGDLAAFVERLSEEYTKSLQQTDPHTSEYVARLFDENLLIEVAERVQTFCARKNEFQRAATMALVRAELIYYKHDTVASALFEAQAKRAKFGDPAFLHPACTSSNAVIAKEFDASTTHPGSIMGQPTVEAKVIDAEKQLREVCRFVFQHGDIRAKTRAMLCRIYHHALHDRFHEARDLLLMSHIQDNITDADIPTQILFNRMMAQLGLCAFRCGLIWEAHACLSEICTGSRTKELLAQGLQSFRYGERDLEQERLERRRQVPYHMHINLDLLETCHLVSAMLLEVPNMVNSRLSDRKRMVSKAFRKLLEFHERLVFEGPPENPRDHVVSAAKLLAQGSWRKSADLLVGLPVWDLFPGANVSRHVKSMVQHKIQVEALRTYLLAFSEEYDSVSLARLMEMFELDDKTVHSVVSKMMINEELHGAWDQSSQAIVLYKTERSTLQTLAVQYSDKLSQIVENNERMMDLRSGTGKEEWGNRRGGGDGRRGGGGRIGFSAGGGRRGDNQGGRGGFRPRRGGGGGGGRGPRQQRQ</sequence>
<dbReference type="EMBL" id="MAYM02001654">
    <property type="protein sequence ID" value="RLN14089.1"/>
    <property type="molecule type" value="Genomic_DNA"/>
</dbReference>
<feature type="compositionally biased region" description="Basic and acidic residues" evidence="5">
    <location>
        <begin position="701"/>
        <end position="717"/>
    </location>
</feature>
<feature type="compositionally biased region" description="Basic and acidic residues" evidence="5">
    <location>
        <begin position="825"/>
        <end position="838"/>
    </location>
</feature>
<evidence type="ECO:0000256" key="4">
    <source>
        <dbReference type="HAMAP-Rule" id="MF_03002"/>
    </source>
</evidence>
<evidence type="ECO:0000256" key="2">
    <source>
        <dbReference type="ARBA" id="ARBA00022540"/>
    </source>
</evidence>
<feature type="transmembrane region" description="Helical" evidence="6">
    <location>
        <begin position="191"/>
        <end position="212"/>
    </location>
</feature>
<feature type="transmembrane region" description="Helical" evidence="6">
    <location>
        <begin position="329"/>
        <end position="348"/>
    </location>
</feature>
<feature type="transmembrane region" description="Helical" evidence="6">
    <location>
        <begin position="131"/>
        <end position="152"/>
    </location>
</feature>
<feature type="compositionally biased region" description="Acidic residues" evidence="5">
    <location>
        <begin position="562"/>
        <end position="573"/>
    </location>
</feature>
<keyword evidence="6" id="KW-0472">Membrane</keyword>
<dbReference type="GO" id="GO:0003723">
    <property type="term" value="F:RNA binding"/>
    <property type="evidence" value="ECO:0007669"/>
    <property type="project" value="InterPro"/>
</dbReference>
<organism evidence="8 9">
    <name type="scientific">Phytophthora kernoviae</name>
    <dbReference type="NCBI Taxonomy" id="325452"/>
    <lineage>
        <taxon>Eukaryota</taxon>
        <taxon>Sar</taxon>
        <taxon>Stramenopiles</taxon>
        <taxon>Oomycota</taxon>
        <taxon>Peronosporomycetes</taxon>
        <taxon>Peronosporales</taxon>
        <taxon>Peronosporaceae</taxon>
        <taxon>Phytophthora</taxon>
    </lineage>
</organism>
<protein>
    <recommendedName>
        <fullName evidence="4">Eukaryotic translation initiation factor 3 subunit C</fullName>
        <shortName evidence="4">eIF3c</shortName>
    </recommendedName>
    <alternativeName>
        <fullName evidence="4">Eukaryotic translation initiation factor 3 subunit 8</fullName>
    </alternativeName>
</protein>
<feature type="transmembrane region" description="Helical" evidence="6">
    <location>
        <begin position="159"/>
        <end position="179"/>
    </location>
</feature>
<reference evidence="8 9" key="1">
    <citation type="submission" date="2018-07" db="EMBL/GenBank/DDBJ databases">
        <title>Genome sequencing of oomycete isolates from Chile give support for New Zealand origin for Phytophthora kernoviae and make available the first Nothophytophthora sp. genome.</title>
        <authorList>
            <person name="Studholme D.J."/>
            <person name="Sanfuentes E."/>
            <person name="Panda P."/>
            <person name="Hill R."/>
            <person name="Sambles C."/>
            <person name="Grant M."/>
            <person name="Williams N.M."/>
            <person name="Mcdougal R.L."/>
        </authorList>
    </citation>
    <scope>NUCLEOTIDE SEQUENCE [LARGE SCALE GENOMIC DNA]</scope>
    <source>
        <strain evidence="8">Chile2</strain>
    </source>
</reference>
<evidence type="ECO:0000256" key="6">
    <source>
        <dbReference type="SAM" id="Phobius"/>
    </source>
</evidence>
<keyword evidence="3 4" id="KW-0648">Protein biosynthesis</keyword>
<feature type="region of interest" description="Disordered" evidence="5">
    <location>
        <begin position="701"/>
        <end position="838"/>
    </location>
</feature>
<dbReference type="Pfam" id="PF26569">
    <property type="entry name" value="EIF3CL_C"/>
    <property type="match status" value="1"/>
</dbReference>
<proteinExistence type="inferred from homology"/>
<dbReference type="GO" id="GO:0003743">
    <property type="term" value="F:translation initiation factor activity"/>
    <property type="evidence" value="ECO:0007669"/>
    <property type="project" value="UniProtKB-UniRule"/>
</dbReference>
<comment type="function">
    <text evidence="4">Component of the eukaryotic translation initiation factor 3 (eIF-3) complex, which is involved in protein synthesis of a specialized repertoire of mRNAs and, together with other initiation factors, stimulates binding of mRNA and methionyl-tRNAi to the 40S ribosome. The eIF-3 complex specifically targets and initiates translation of a subset of mRNAs involved in cell proliferation.</text>
</comment>
<feature type="compositionally biased region" description="Low complexity" evidence="5">
    <location>
        <begin position="574"/>
        <end position="587"/>
    </location>
</feature>
<dbReference type="GO" id="GO:0022857">
    <property type="term" value="F:transmembrane transporter activity"/>
    <property type="evidence" value="ECO:0007669"/>
    <property type="project" value="InterPro"/>
</dbReference>
<dbReference type="GO" id="GO:0033290">
    <property type="term" value="C:eukaryotic 48S preinitiation complex"/>
    <property type="evidence" value="ECO:0007669"/>
    <property type="project" value="UniProtKB-UniRule"/>
</dbReference>
<comment type="similarity">
    <text evidence="4">Belongs to the eIF-3 subunit C family.</text>
</comment>
<feature type="transmembrane region" description="Helical" evidence="6">
    <location>
        <begin position="357"/>
        <end position="376"/>
    </location>
</feature>
<dbReference type="SUPFAM" id="SSF46785">
    <property type="entry name" value="Winged helix' DNA-binding domain"/>
    <property type="match status" value="1"/>
</dbReference>
<feature type="transmembrane region" description="Helical" evidence="6">
    <location>
        <begin position="73"/>
        <end position="93"/>
    </location>
</feature>
<evidence type="ECO:0000313" key="8">
    <source>
        <dbReference type="EMBL" id="RLN14089.1"/>
    </source>
</evidence>
<feature type="domain" description="PCI" evidence="7">
    <location>
        <begin position="1260"/>
        <end position="1435"/>
    </location>
</feature>
<dbReference type="HAMAP" id="MF_03002">
    <property type="entry name" value="eIF3c"/>
    <property type="match status" value="1"/>
</dbReference>
<name>A0A3R7J795_9STRA</name>
<accession>A0A3R7J795</accession>
<feature type="transmembrane region" description="Helical" evidence="6">
    <location>
        <begin position="100"/>
        <end position="119"/>
    </location>
</feature>
<dbReference type="InterPro" id="IPR036390">
    <property type="entry name" value="WH_DNA-bd_sf"/>
</dbReference>
<feature type="region of interest" description="Disordered" evidence="5">
    <location>
        <begin position="560"/>
        <end position="600"/>
    </location>
</feature>
<evidence type="ECO:0000256" key="5">
    <source>
        <dbReference type="SAM" id="MobiDB-lite"/>
    </source>
</evidence>
<dbReference type="InterPro" id="IPR036259">
    <property type="entry name" value="MFS_trans_sf"/>
</dbReference>
<feature type="compositionally biased region" description="Low complexity" evidence="5">
    <location>
        <begin position="746"/>
        <end position="755"/>
    </location>
</feature>
<dbReference type="Pfam" id="PF07690">
    <property type="entry name" value="MFS_1"/>
    <property type="match status" value="1"/>
</dbReference>
<dbReference type="InterPro" id="IPR058999">
    <property type="entry name" value="EIF3CL_C"/>
</dbReference>
<dbReference type="InterPro" id="IPR011701">
    <property type="entry name" value="MFS"/>
</dbReference>
<feature type="transmembrane region" description="Helical" evidence="6">
    <location>
        <begin position="413"/>
        <end position="433"/>
    </location>
</feature>
<dbReference type="SMART" id="SM00088">
    <property type="entry name" value="PINT"/>
    <property type="match status" value="1"/>
</dbReference>
<gene>
    <name evidence="8" type="ORF">BBI17_004577</name>
</gene>